<evidence type="ECO:0000313" key="2">
    <source>
        <dbReference type="EMBL" id="QCI63555.1"/>
    </source>
</evidence>
<accession>A0A4D7AVF6</accession>
<proteinExistence type="predicted"/>
<dbReference type="OrthoDB" id="7257484at2"/>
<dbReference type="EMBL" id="CP039690">
    <property type="protein sequence ID" value="QCI63555.1"/>
    <property type="molecule type" value="Genomic_DNA"/>
</dbReference>
<evidence type="ECO:0000313" key="3">
    <source>
        <dbReference type="Proteomes" id="UP000298781"/>
    </source>
</evidence>
<dbReference type="KEGG" id="pstg:E8M01_04470"/>
<keyword evidence="1" id="KW-0812">Transmembrane</keyword>
<evidence type="ECO:0008006" key="4">
    <source>
        <dbReference type="Google" id="ProtNLM"/>
    </source>
</evidence>
<dbReference type="AlphaFoldDB" id="A0A4D7AVF6"/>
<evidence type="ECO:0000256" key="1">
    <source>
        <dbReference type="SAM" id="Phobius"/>
    </source>
</evidence>
<keyword evidence="1" id="KW-1133">Transmembrane helix</keyword>
<sequence>MSEPIRTRRVYLLTGYEPLEPAAHHHRFDREIKRFEKTWSVRASVGPMTVHADRPVASWAVAVEGPDWRTTTDVRLLRWDDVIAEDVARPMWQRLVLYGRATADLFFTGTFFRYVGAYWRYSLFAGYPAVLLLAFTALSLSFAGLWKQLGGPYPAIAMPVLAIGLFLTLMRVPGRRFHMDYMLNDWIFARDMIRRTRPSIERRAADFAREIASGVKAGDVDEVVIIAHSLGAAWMVESVALALANEPDFAKGKVPLGLAGVGSSTLKIALHPAAGWIRDAVKRVADAAEITWAEYDSHVDFICFYKRNTVDALKLDTATRPVSHSIRLSRMLSAETWGRFRGNLLRVHRQYVMGNEQRYRYDFHMIACGPFRFAHIVHDGEALPDALGPDGSLGRAARPVTAATMKTAAP</sequence>
<protein>
    <recommendedName>
        <fullName evidence="4">Alpha/beta hydrolase</fullName>
    </recommendedName>
</protein>
<dbReference type="RefSeq" id="WP_136959013.1">
    <property type="nucleotide sequence ID" value="NZ_CP039690.1"/>
</dbReference>
<name>A0A4D7AVF6_9HYPH</name>
<reference evidence="2 3" key="1">
    <citation type="submission" date="2019-04" db="EMBL/GenBank/DDBJ databases">
        <title>Phreatobacter aquaticus sp. nov.</title>
        <authorList>
            <person name="Choi A."/>
        </authorList>
    </citation>
    <scope>NUCLEOTIDE SEQUENCE [LARGE SCALE GENOMIC DNA]</scope>
    <source>
        <strain evidence="2 3">KCTC 52518</strain>
    </source>
</reference>
<gene>
    <name evidence="2" type="ORF">E8M01_04470</name>
</gene>
<keyword evidence="1" id="KW-0472">Membrane</keyword>
<feature type="transmembrane region" description="Helical" evidence="1">
    <location>
        <begin position="152"/>
        <end position="172"/>
    </location>
</feature>
<feature type="transmembrane region" description="Helical" evidence="1">
    <location>
        <begin position="123"/>
        <end position="146"/>
    </location>
</feature>
<organism evidence="2 3">
    <name type="scientific">Phreatobacter stygius</name>
    <dbReference type="NCBI Taxonomy" id="1940610"/>
    <lineage>
        <taxon>Bacteria</taxon>
        <taxon>Pseudomonadati</taxon>
        <taxon>Pseudomonadota</taxon>
        <taxon>Alphaproteobacteria</taxon>
        <taxon>Hyphomicrobiales</taxon>
        <taxon>Phreatobacteraceae</taxon>
        <taxon>Phreatobacter</taxon>
    </lineage>
</organism>
<keyword evidence="3" id="KW-1185">Reference proteome</keyword>
<dbReference type="Proteomes" id="UP000298781">
    <property type="component" value="Chromosome"/>
</dbReference>